<keyword evidence="4" id="KW-1185">Reference proteome</keyword>
<name>A0A075MQW9_9ARCH</name>
<feature type="compositionally biased region" description="Polar residues" evidence="2">
    <location>
        <begin position="1076"/>
        <end position="1109"/>
    </location>
</feature>
<reference evidence="3 4" key="1">
    <citation type="journal article" date="2014" name="PLoS ONE">
        <title>Genome Sequence of Candidatus Nitrososphaera evergladensis from Group I.1b Enriched from Everglades Soil Reveals Novel Genomic Features of the Ammonia-Oxidizing Archaea.</title>
        <authorList>
            <person name="Zhalnina K.V."/>
            <person name="Dias R."/>
            <person name="Leonard M.T."/>
            <person name="Dorr de Quadros P."/>
            <person name="Camargo F.A."/>
            <person name="Drew J.C."/>
            <person name="Farmerie W.G."/>
            <person name="Daroub S.H."/>
            <person name="Triplett E.W."/>
        </authorList>
    </citation>
    <scope>NUCLEOTIDE SEQUENCE [LARGE SCALE GENOMIC DNA]</scope>
    <source>
        <strain evidence="3 4">SR1</strain>
    </source>
</reference>
<dbReference type="AlphaFoldDB" id="A0A075MQW9"/>
<feature type="coiled-coil region" evidence="1">
    <location>
        <begin position="693"/>
        <end position="720"/>
    </location>
</feature>
<feature type="region of interest" description="Disordered" evidence="2">
    <location>
        <begin position="1076"/>
        <end position="1134"/>
    </location>
</feature>
<sequence length="1200" mass="127729">MTSMEDNYKKYQLANAELQKKAIQTGQSQTLTSADLAAQASAPAANTGGVSAEAERTLATQTFLEAQRRAQEQALSSGQTQNLSDFLPEARQAVEDRYTVAITPGFGKLGGGSRYEEGPKRTMSIPIYDKAAENKALEKNYAAYQSQNLAAQRQSLAQSGQNGASQRVNVSRLALGDHILQFVREQEKGGKVKYAGQVEMSPTGDISPLFVDVAESKKFYAEFMGAQRENTAARKANEKAEADYNAWISGMQAKGFGGLVETKDSSGKTTAKFTTFTSGGKTVAVRDDGTFEIPDPYKDAKLNLDAAEQVWRFGVEGFGAAGAGLVSLGGNLISKAEDALGFKAQAERTRNNSAAASQAIKSATDLGAFSTLTESIGRTFGSDTFYAESSKAAQDKKIIDAQNIPVGSIVGLGAAYGVKELEKSGMKQSVESATGLSFGSGDEAIAQQYKALQERPVEFIGGTIADIATFGNPVKIVKDVSKVASGLKLTRSVEKEAQAAAKRAGVEGDVSVRPIEQRKIPATGEVVDVPLQPTRFANVAVASRNVKIPLVGGKKIDLGIMQNETPIASINIPESISVKKLTINPTREVVTQEGTPIGIISPRSNTAIIQNPSPLPLAAKADLVGQDLKSVTSVQNTAEWLKNQTKAPSAEEIKAQGVNPYFHSPKVQEMIENYAFKNDPTLNMKSQKLSKKLEPLYSKADDLRDQKERLQSQVVDIDNQISTASKSNPADMFGINSGDAASSKELADLTSQKSDLLQKIAGIEEKITGVQSEISSTTTTFGIKRADALGALQHASEFFYKVGGKGRINPAKGGAPADVMFPKVQNAPKSSNLIASSTTDVYNLEQNPALPSARLSRLAGYDLARDSEGLDPLSGNYFITKGGKAIKLMKEQVATDVEFDLNKVSKFVKEDTKRSKAVSDEARTKKPSTPFKFDVEPARTPSAELPKTNGGKLIEVSSAKEAPSFASVKNTIFDAEQSAKQAGRSLGLGGNAAGYANAGLLGFKGATGVERVNKKRTVTNETTEYVRYPGESLGLKSRESRRTESLVNPGSLTETSNPFNIKPQRGGLDVANPFSHGTGSRSGAKTDIFTTPRNITSTGSRLDQGTITDLNFRLDTTTGRPPRSPPTSRKVPPIAIPTFMPGGVAASQGSKGAGVSSFKQRGVRNILFGAGAFDIQEGGQKQVKAGKSKGKKKGLWKGLL</sequence>
<feature type="compositionally biased region" description="Low complexity" evidence="2">
    <location>
        <begin position="1116"/>
        <end position="1129"/>
    </location>
</feature>
<organism evidence="3 4">
    <name type="scientific">Candidatus Nitrososphaera evergladensis SR1</name>
    <dbReference type="NCBI Taxonomy" id="1459636"/>
    <lineage>
        <taxon>Archaea</taxon>
        <taxon>Nitrososphaerota</taxon>
        <taxon>Nitrososphaeria</taxon>
        <taxon>Nitrososphaerales</taxon>
        <taxon>Nitrososphaeraceae</taxon>
        <taxon>Nitrososphaera</taxon>
    </lineage>
</organism>
<feature type="compositionally biased region" description="Basic and acidic residues" evidence="2">
    <location>
        <begin position="913"/>
        <end position="924"/>
    </location>
</feature>
<dbReference type="HOGENOM" id="CLU_270823_0_0_2"/>
<feature type="compositionally biased region" description="Polar residues" evidence="2">
    <location>
        <begin position="1045"/>
        <end position="1059"/>
    </location>
</feature>
<dbReference type="Proteomes" id="UP000028194">
    <property type="component" value="Chromosome"/>
</dbReference>
<dbReference type="KEGG" id="nev:NTE_01887"/>
<accession>A0A075MQW9</accession>
<evidence type="ECO:0000313" key="4">
    <source>
        <dbReference type="Proteomes" id="UP000028194"/>
    </source>
</evidence>
<dbReference type="EMBL" id="CP007174">
    <property type="protein sequence ID" value="AIF83946.1"/>
    <property type="molecule type" value="Genomic_DNA"/>
</dbReference>
<proteinExistence type="predicted"/>
<feature type="region of interest" description="Disordered" evidence="2">
    <location>
        <begin position="1037"/>
        <end position="1061"/>
    </location>
</feature>
<protein>
    <submittedName>
        <fullName evidence="3">Uncharacterized protein</fullName>
    </submittedName>
</protein>
<dbReference type="RefSeq" id="WP_148700620.1">
    <property type="nucleotide sequence ID" value="NZ_CP007174.1"/>
</dbReference>
<feature type="region of interest" description="Disordered" evidence="2">
    <location>
        <begin position="913"/>
        <end position="949"/>
    </location>
</feature>
<gene>
    <name evidence="3" type="ORF">NTE_01887</name>
</gene>
<dbReference type="GeneID" id="41597641"/>
<evidence type="ECO:0000256" key="2">
    <source>
        <dbReference type="SAM" id="MobiDB-lite"/>
    </source>
</evidence>
<keyword evidence="1" id="KW-0175">Coiled coil</keyword>
<feature type="region of interest" description="Disordered" evidence="2">
    <location>
        <begin position="1179"/>
        <end position="1200"/>
    </location>
</feature>
<evidence type="ECO:0000256" key="1">
    <source>
        <dbReference type="SAM" id="Coils"/>
    </source>
</evidence>
<feature type="compositionally biased region" description="Basic residues" evidence="2">
    <location>
        <begin position="1184"/>
        <end position="1200"/>
    </location>
</feature>
<evidence type="ECO:0000313" key="3">
    <source>
        <dbReference type="EMBL" id="AIF83946.1"/>
    </source>
</evidence>